<sequence length="115" mass="12583">MSFFGLSVQPGEPFTIVVPPFSTLHLTNACLTEETRKFTALCFSTEDIKTTMCQLKFPNVSNSPLDYVFRPRETVILSVEGPGTIDVTGMYLQVDSSLIEADFGDVSSDSSSSED</sequence>
<name>A0ABQ9Y1P9_9EUKA</name>
<protein>
    <recommendedName>
        <fullName evidence="1">Nucleoplasmin-like domain-containing protein</fullName>
    </recommendedName>
</protein>
<proteinExistence type="predicted"/>
<keyword evidence="3" id="KW-1185">Reference proteome</keyword>
<dbReference type="Pfam" id="PF17800">
    <property type="entry name" value="NPL"/>
    <property type="match status" value="1"/>
</dbReference>
<reference evidence="2 3" key="1">
    <citation type="journal article" date="2022" name="bioRxiv">
        <title>Genomics of Preaxostyla Flagellates Illuminates Evolutionary Transitions and the Path Towards Mitochondrial Loss.</title>
        <authorList>
            <person name="Novak L.V.F."/>
            <person name="Treitli S.C."/>
            <person name="Pyrih J."/>
            <person name="Halakuc P."/>
            <person name="Pipaliya S.V."/>
            <person name="Vacek V."/>
            <person name="Brzon O."/>
            <person name="Soukal P."/>
            <person name="Eme L."/>
            <person name="Dacks J.B."/>
            <person name="Karnkowska A."/>
            <person name="Elias M."/>
            <person name="Hampl V."/>
        </authorList>
    </citation>
    <scope>NUCLEOTIDE SEQUENCE [LARGE SCALE GENOMIC DNA]</scope>
    <source>
        <strain evidence="2">NAU3</strain>
        <tissue evidence="2">Gut</tissue>
    </source>
</reference>
<dbReference type="Gene3D" id="2.60.120.340">
    <property type="entry name" value="Nucleoplasmin core domain"/>
    <property type="match status" value="1"/>
</dbReference>
<accession>A0ABQ9Y1P9</accession>
<dbReference type="Proteomes" id="UP001281761">
    <property type="component" value="Unassembled WGS sequence"/>
</dbReference>
<organism evidence="2 3">
    <name type="scientific">Blattamonas nauphoetae</name>
    <dbReference type="NCBI Taxonomy" id="2049346"/>
    <lineage>
        <taxon>Eukaryota</taxon>
        <taxon>Metamonada</taxon>
        <taxon>Preaxostyla</taxon>
        <taxon>Oxymonadida</taxon>
        <taxon>Blattamonas</taxon>
    </lineage>
</organism>
<evidence type="ECO:0000313" key="3">
    <source>
        <dbReference type="Proteomes" id="UP001281761"/>
    </source>
</evidence>
<gene>
    <name evidence="2" type="ORF">BLNAU_7316</name>
</gene>
<feature type="domain" description="Nucleoplasmin-like" evidence="1">
    <location>
        <begin position="3"/>
        <end position="91"/>
    </location>
</feature>
<dbReference type="EMBL" id="JARBJD010000044">
    <property type="protein sequence ID" value="KAK2957661.1"/>
    <property type="molecule type" value="Genomic_DNA"/>
</dbReference>
<evidence type="ECO:0000313" key="2">
    <source>
        <dbReference type="EMBL" id="KAK2957661.1"/>
    </source>
</evidence>
<comment type="caution">
    <text evidence="2">The sequence shown here is derived from an EMBL/GenBank/DDBJ whole genome shotgun (WGS) entry which is preliminary data.</text>
</comment>
<dbReference type="InterPro" id="IPR041232">
    <property type="entry name" value="NPL"/>
</dbReference>
<evidence type="ECO:0000259" key="1">
    <source>
        <dbReference type="Pfam" id="PF17800"/>
    </source>
</evidence>